<evidence type="ECO:0000313" key="3">
    <source>
        <dbReference type="EMBL" id="GAA0151438.1"/>
    </source>
</evidence>
<dbReference type="PANTHER" id="PTHR31414">
    <property type="entry name" value="TRANSMEMBRANE PROTEIN DDB_G0292058"/>
    <property type="match status" value="1"/>
</dbReference>
<evidence type="ECO:0000256" key="1">
    <source>
        <dbReference type="SAM" id="Phobius"/>
    </source>
</evidence>
<comment type="caution">
    <text evidence="3">The sequence shown here is derived from an EMBL/GenBank/DDBJ whole genome shotgun (WGS) entry which is preliminary data.</text>
</comment>
<name>A0AAV3PJY4_LITER</name>
<evidence type="ECO:0008006" key="5">
    <source>
        <dbReference type="Google" id="ProtNLM"/>
    </source>
</evidence>
<feature type="chain" id="PRO_5043819819" description="Transmembrane protein" evidence="2">
    <location>
        <begin position="29"/>
        <end position="545"/>
    </location>
</feature>
<keyword evidence="1" id="KW-0812">Transmembrane</keyword>
<feature type="transmembrane region" description="Helical" evidence="1">
    <location>
        <begin position="110"/>
        <end position="134"/>
    </location>
</feature>
<dbReference type="GO" id="GO:0009506">
    <property type="term" value="C:plasmodesma"/>
    <property type="evidence" value="ECO:0007669"/>
    <property type="project" value="TreeGrafter"/>
</dbReference>
<proteinExistence type="predicted"/>
<keyword evidence="2" id="KW-0732">Signal</keyword>
<keyword evidence="1" id="KW-0472">Membrane</keyword>
<sequence length="545" mass="60545">MFCMHNSVKCFLLPSLLLCSLLFSLSFGDDSYFSTFQVTPTSGEHLASLGAKRLLADGLGDDYLYSSSLVLAEGRTYRKDPLDGFKKYTGGWNISEKHYWASVSYTAAPIFVIAGIWFLVFGVCLLAICLFHFCCPKPPYGYSRTAYACSLIFLILFTVTAIIGCIILYIGQGRYYVSTTNTLKYVEDQADTTAQSLKDVSMYLGSAKNIDMINNISLPGNVQTDITEIQNKIDSSASNLATQTSDNSDDIKHLIESVRLALIILAAVMLSMTFLGFVFSLFGMQSFVYSLVVTSWILVTGTFILCGIFLLLHNVTGDTCVAMNEWVQNPVPHTALDDIIPCVDNATAQETLNRTKEVSSQLVELINEVITNVSNINFAPAFVPFYYNQSGPLLPILCDPFNPDLTDRTCSSGEVDLTNATQVWSNFVCQVSPTGVCITPGRLTPTLYNQFASTVNVSYGLNHYGSFLVSLQDCTFVRETFSNVHANYCPGLRKYSRWIYAGLLVVSCSVMLSILLWVIYGRERKHRTYTKEHMPRPVNDSTEEK</sequence>
<dbReference type="Proteomes" id="UP001454036">
    <property type="component" value="Unassembled WGS sequence"/>
</dbReference>
<accession>A0AAV3PJY4</accession>
<evidence type="ECO:0000256" key="2">
    <source>
        <dbReference type="SAM" id="SignalP"/>
    </source>
</evidence>
<dbReference type="GO" id="GO:0005886">
    <property type="term" value="C:plasma membrane"/>
    <property type="evidence" value="ECO:0007669"/>
    <property type="project" value="TreeGrafter"/>
</dbReference>
<dbReference type="EMBL" id="BAABME010001787">
    <property type="protein sequence ID" value="GAA0151438.1"/>
    <property type="molecule type" value="Genomic_DNA"/>
</dbReference>
<dbReference type="PANTHER" id="PTHR31414:SF15">
    <property type="entry name" value="PLASMA MEMBRANE FUSION PROTEIN"/>
    <property type="match status" value="1"/>
</dbReference>
<feature type="transmembrane region" description="Helical" evidence="1">
    <location>
        <begin position="289"/>
        <end position="312"/>
    </location>
</feature>
<dbReference type="AlphaFoldDB" id="A0AAV3PJY4"/>
<evidence type="ECO:0000313" key="4">
    <source>
        <dbReference type="Proteomes" id="UP001454036"/>
    </source>
</evidence>
<keyword evidence="1" id="KW-1133">Transmembrane helix</keyword>
<feature type="signal peptide" evidence="2">
    <location>
        <begin position="1"/>
        <end position="28"/>
    </location>
</feature>
<keyword evidence="4" id="KW-1185">Reference proteome</keyword>
<feature type="transmembrane region" description="Helical" evidence="1">
    <location>
        <begin position="146"/>
        <end position="170"/>
    </location>
</feature>
<feature type="transmembrane region" description="Helical" evidence="1">
    <location>
        <begin position="260"/>
        <end position="282"/>
    </location>
</feature>
<organism evidence="3 4">
    <name type="scientific">Lithospermum erythrorhizon</name>
    <name type="common">Purple gromwell</name>
    <name type="synonym">Lithospermum officinale var. erythrorhizon</name>
    <dbReference type="NCBI Taxonomy" id="34254"/>
    <lineage>
        <taxon>Eukaryota</taxon>
        <taxon>Viridiplantae</taxon>
        <taxon>Streptophyta</taxon>
        <taxon>Embryophyta</taxon>
        <taxon>Tracheophyta</taxon>
        <taxon>Spermatophyta</taxon>
        <taxon>Magnoliopsida</taxon>
        <taxon>eudicotyledons</taxon>
        <taxon>Gunneridae</taxon>
        <taxon>Pentapetalae</taxon>
        <taxon>asterids</taxon>
        <taxon>lamiids</taxon>
        <taxon>Boraginales</taxon>
        <taxon>Boraginaceae</taxon>
        <taxon>Boraginoideae</taxon>
        <taxon>Lithospermeae</taxon>
        <taxon>Lithospermum</taxon>
    </lineage>
</organism>
<reference evidence="3 4" key="1">
    <citation type="submission" date="2024-01" db="EMBL/GenBank/DDBJ databases">
        <title>The complete chloroplast genome sequence of Lithospermum erythrorhizon: insights into the phylogenetic relationship among Boraginaceae species and the maternal lineages of purple gromwells.</title>
        <authorList>
            <person name="Okada T."/>
            <person name="Watanabe K."/>
        </authorList>
    </citation>
    <scope>NUCLEOTIDE SEQUENCE [LARGE SCALE GENOMIC DNA]</scope>
</reference>
<protein>
    <recommendedName>
        <fullName evidence="5">Transmembrane protein</fullName>
    </recommendedName>
</protein>
<dbReference type="InterPro" id="IPR040283">
    <property type="entry name" value="DDB_G0292058-like"/>
</dbReference>
<feature type="transmembrane region" description="Helical" evidence="1">
    <location>
        <begin position="498"/>
        <end position="520"/>
    </location>
</feature>
<gene>
    <name evidence="3" type="ORF">LIER_10159</name>
</gene>